<protein>
    <submittedName>
        <fullName evidence="4">Integrase catalytic domain-containing protein</fullName>
    </submittedName>
</protein>
<dbReference type="GO" id="GO:0015074">
    <property type="term" value="P:DNA integration"/>
    <property type="evidence" value="ECO:0007669"/>
    <property type="project" value="InterPro"/>
</dbReference>
<feature type="domain" description="Integrase catalytic" evidence="1">
    <location>
        <begin position="13"/>
        <end position="155"/>
    </location>
</feature>
<dbReference type="STRING" id="6290.A0A0N4WJ56"/>
<name>A0A0N4WJ56_HAEPC</name>
<evidence type="ECO:0000313" key="3">
    <source>
        <dbReference type="Proteomes" id="UP000268014"/>
    </source>
</evidence>
<evidence type="ECO:0000313" key="2">
    <source>
        <dbReference type="EMBL" id="VDO41803.1"/>
    </source>
</evidence>
<accession>A0A0N4WJ56</accession>
<dbReference type="PANTHER" id="PTHR47331:SF2">
    <property type="match status" value="1"/>
</dbReference>
<keyword evidence="3" id="KW-1185">Reference proteome</keyword>
<dbReference type="OrthoDB" id="8019190at2759"/>
<dbReference type="WBParaSite" id="HPLM_0001103101-mRNA-1">
    <property type="protein sequence ID" value="HPLM_0001103101-mRNA-1"/>
    <property type="gene ID" value="HPLM_0001103101"/>
</dbReference>
<proteinExistence type="predicted"/>
<dbReference type="Gene3D" id="3.30.420.10">
    <property type="entry name" value="Ribonuclease H-like superfamily/Ribonuclease H"/>
    <property type="match status" value="1"/>
</dbReference>
<dbReference type="InterPro" id="IPR001584">
    <property type="entry name" value="Integrase_cat-core"/>
</dbReference>
<sequence>MRFWVPKPPAKVRKNLPRDRSVICKAFQHVGCDYIGPFTTDNNEKAYIALYTCLITRAIHLELVDSLSASAFLDSFLRFISAVGLRYQFCPGAKVIDHLFQNTTETGHSVMSYSATKNIKWIFNPPAAPWMGGVWERLVGTVKKCISKTIGRKKL</sequence>
<organism evidence="4">
    <name type="scientific">Haemonchus placei</name>
    <name type="common">Barber's pole worm</name>
    <dbReference type="NCBI Taxonomy" id="6290"/>
    <lineage>
        <taxon>Eukaryota</taxon>
        <taxon>Metazoa</taxon>
        <taxon>Ecdysozoa</taxon>
        <taxon>Nematoda</taxon>
        <taxon>Chromadorea</taxon>
        <taxon>Rhabditida</taxon>
        <taxon>Rhabditina</taxon>
        <taxon>Rhabditomorpha</taxon>
        <taxon>Strongyloidea</taxon>
        <taxon>Trichostrongylidae</taxon>
        <taxon>Haemonchus</taxon>
    </lineage>
</organism>
<dbReference type="InterPro" id="IPR012337">
    <property type="entry name" value="RNaseH-like_sf"/>
</dbReference>
<dbReference type="GO" id="GO:0003676">
    <property type="term" value="F:nucleic acid binding"/>
    <property type="evidence" value="ECO:0007669"/>
    <property type="project" value="InterPro"/>
</dbReference>
<evidence type="ECO:0000259" key="1">
    <source>
        <dbReference type="PROSITE" id="PS50994"/>
    </source>
</evidence>
<dbReference type="SUPFAM" id="SSF53098">
    <property type="entry name" value="Ribonuclease H-like"/>
    <property type="match status" value="1"/>
</dbReference>
<dbReference type="PROSITE" id="PS50994">
    <property type="entry name" value="INTEGRASE"/>
    <property type="match status" value="1"/>
</dbReference>
<dbReference type="Proteomes" id="UP000268014">
    <property type="component" value="Unassembled WGS sequence"/>
</dbReference>
<gene>
    <name evidence="2" type="ORF">HPLM_LOCUS11023</name>
</gene>
<dbReference type="OMA" id="VICKAFQ"/>
<dbReference type="AlphaFoldDB" id="A0A0N4WJ56"/>
<dbReference type="InterPro" id="IPR036397">
    <property type="entry name" value="RNaseH_sf"/>
</dbReference>
<dbReference type="EMBL" id="UZAF01017452">
    <property type="protein sequence ID" value="VDO41803.1"/>
    <property type="molecule type" value="Genomic_DNA"/>
</dbReference>
<reference evidence="4" key="1">
    <citation type="submission" date="2017-02" db="UniProtKB">
        <authorList>
            <consortium name="WormBaseParasite"/>
        </authorList>
    </citation>
    <scope>IDENTIFICATION</scope>
</reference>
<reference evidence="2 3" key="2">
    <citation type="submission" date="2018-11" db="EMBL/GenBank/DDBJ databases">
        <authorList>
            <consortium name="Pathogen Informatics"/>
        </authorList>
    </citation>
    <scope>NUCLEOTIDE SEQUENCE [LARGE SCALE GENOMIC DNA]</scope>
    <source>
        <strain evidence="2 3">MHpl1</strain>
    </source>
</reference>
<dbReference type="PANTHER" id="PTHR47331">
    <property type="entry name" value="PHD-TYPE DOMAIN-CONTAINING PROTEIN"/>
    <property type="match status" value="1"/>
</dbReference>
<evidence type="ECO:0000313" key="4">
    <source>
        <dbReference type="WBParaSite" id="HPLM_0001103101-mRNA-1"/>
    </source>
</evidence>